<evidence type="ECO:0000313" key="2">
    <source>
        <dbReference type="Proteomes" id="UP000008637"/>
    </source>
</evidence>
<dbReference type="OrthoDB" id="5506143at2"/>
<name>E8ZKE1_MYCHL</name>
<dbReference type="SUPFAM" id="SSF101386">
    <property type="entry name" value="all-alpha NTP pyrophosphatases"/>
    <property type="match status" value="1"/>
</dbReference>
<gene>
    <name evidence="1" type="primary">dUTPase</name>
    <name evidence="1" type="ordered locus">HF1_00990</name>
</gene>
<dbReference type="KEGG" id="mha:HF1_00990"/>
<dbReference type="GO" id="GO:0004170">
    <property type="term" value="F:dUTP diphosphatase activity"/>
    <property type="evidence" value="ECO:0007669"/>
    <property type="project" value="UniProtKB-EC"/>
</dbReference>
<dbReference type="AlphaFoldDB" id="E8ZKE1"/>
<dbReference type="InterPro" id="IPR014871">
    <property type="entry name" value="dUTPase/dCTP_pyrophosphatase"/>
</dbReference>
<dbReference type="EMBL" id="FR773153">
    <property type="protein sequence ID" value="CBY92107.1"/>
    <property type="molecule type" value="Genomic_DNA"/>
</dbReference>
<organism evidence="1 2">
    <name type="scientific">Mycoplasma haemofelis (strain Langford 1)</name>
    <name type="common">Haemobartonella felis</name>
    <dbReference type="NCBI Taxonomy" id="941640"/>
    <lineage>
        <taxon>Bacteria</taxon>
        <taxon>Bacillati</taxon>
        <taxon>Mycoplasmatota</taxon>
        <taxon>Mollicutes</taxon>
        <taxon>Mycoplasmataceae</taxon>
        <taxon>Mycoplasma</taxon>
    </lineage>
</organism>
<accession>E8ZKE1</accession>
<dbReference type="EC" id="3.6.1.23" evidence="1"/>
<keyword evidence="2" id="KW-1185">Reference proteome</keyword>
<dbReference type="CDD" id="cd11527">
    <property type="entry name" value="NTP-PPase_dUTPase"/>
    <property type="match status" value="1"/>
</dbReference>
<keyword evidence="1" id="KW-0378">Hydrolase</keyword>
<evidence type="ECO:0000313" key="1">
    <source>
        <dbReference type="EMBL" id="CBY92107.1"/>
    </source>
</evidence>
<dbReference type="Gene3D" id="1.10.4010.10">
    <property type="entry name" value="Type II deoxyuridine triphosphatase"/>
    <property type="match status" value="1"/>
</dbReference>
<proteinExistence type="predicted"/>
<protein>
    <submittedName>
        <fullName evidence="1">Dimeric dUTPase</fullName>
        <ecNumber evidence="1">3.6.1.23</ecNumber>
    </submittedName>
</protein>
<dbReference type="HOGENOM" id="CLU_105318_0_0_14"/>
<dbReference type="PIRSF" id="PIRSF030140">
    <property type="entry name" value="UCP030140"/>
    <property type="match status" value="1"/>
</dbReference>
<dbReference type="Pfam" id="PF08761">
    <property type="entry name" value="dUTPase_2"/>
    <property type="match status" value="1"/>
</dbReference>
<dbReference type="InterPro" id="IPR016947">
    <property type="entry name" value="UCP030140"/>
</dbReference>
<reference evidence="1 2" key="1">
    <citation type="journal article" date="2011" name="J. Bacteriol.">
        <title>Complete genome sequence of Mycoplasma haemofelis, a hemotropic mycoplasma.</title>
        <authorList>
            <person name="Barker E.N."/>
            <person name="Helps C.R."/>
            <person name="Peters I.R."/>
            <person name="Darby A.C."/>
            <person name="Radford A.D."/>
            <person name="Tasker S."/>
        </authorList>
    </citation>
    <scope>NUCLEOTIDE SEQUENCE [LARGE SCALE GENOMIC DNA]</scope>
    <source>
        <strain evidence="1 2">Langford 1</strain>
    </source>
</reference>
<dbReference type="Proteomes" id="UP000008637">
    <property type="component" value="Chromosome"/>
</dbReference>
<sequence length="165" mass="19243">MSVDIDWQKLLEGQAKLDKYIFEKKGTDYLKTSSFRRLALLVELGELANACKPFKFWSVSDPNMEEVLDEYADIMHFVLAISLERNYDLSGIKFLDSPEVNKEVLTDVFLNLILGFSLCKSQDDFKNCVSKFLELGSMLGFSFEKIEKAYWDKWQVNFDRQNSNY</sequence>